<dbReference type="Proteomes" id="UP001610631">
    <property type="component" value="Unassembled WGS sequence"/>
</dbReference>
<evidence type="ECO:0000313" key="2">
    <source>
        <dbReference type="Proteomes" id="UP001610631"/>
    </source>
</evidence>
<accession>A0ABW7PP43</accession>
<dbReference type="RefSeq" id="WP_395513293.1">
    <property type="nucleotide sequence ID" value="NZ_JBBDHD010000141.1"/>
</dbReference>
<keyword evidence="2" id="KW-1185">Reference proteome</keyword>
<reference evidence="1 2" key="1">
    <citation type="submission" date="2024-03" db="EMBL/GenBank/DDBJ databases">
        <title>Whole genome sequencing of Streptomyces racemochromogenes, to identify antimicrobial biosynthetic gene clusters.</title>
        <authorList>
            <person name="Suryawanshi P."/>
            <person name="Krishnaraj P.U."/>
            <person name="Arun Y.P."/>
            <person name="Suryawanshi M.P."/>
            <person name="Rakshit O."/>
        </authorList>
    </citation>
    <scope>NUCLEOTIDE SEQUENCE [LARGE SCALE GENOMIC DNA]</scope>
    <source>
        <strain evidence="1 2">AUDT626</strain>
    </source>
</reference>
<dbReference type="EMBL" id="JBBDHD010000141">
    <property type="protein sequence ID" value="MFH7599666.1"/>
    <property type="molecule type" value="Genomic_DNA"/>
</dbReference>
<sequence length="70" mass="7483">MLAEDAEAVRYAFGDAPDRLTRRLTVPRGPGTALADDGLTDHLFLKAARRISAMRAAAGGRRPERGMSAS</sequence>
<proteinExistence type="predicted"/>
<organism evidence="1 2">
    <name type="scientific">Streptomyces racemochromogenes</name>
    <dbReference type="NCBI Taxonomy" id="67353"/>
    <lineage>
        <taxon>Bacteria</taxon>
        <taxon>Bacillati</taxon>
        <taxon>Actinomycetota</taxon>
        <taxon>Actinomycetes</taxon>
        <taxon>Kitasatosporales</taxon>
        <taxon>Streptomycetaceae</taxon>
        <taxon>Streptomyces</taxon>
    </lineage>
</organism>
<name>A0ABW7PP43_9ACTN</name>
<evidence type="ECO:0000313" key="1">
    <source>
        <dbReference type="EMBL" id="MFH7599666.1"/>
    </source>
</evidence>
<gene>
    <name evidence="1" type="ORF">WDV06_31890</name>
</gene>
<comment type="caution">
    <text evidence="1">The sequence shown here is derived from an EMBL/GenBank/DDBJ whole genome shotgun (WGS) entry which is preliminary data.</text>
</comment>
<protein>
    <submittedName>
        <fullName evidence="1">Uncharacterized protein</fullName>
    </submittedName>
</protein>